<evidence type="ECO:0000256" key="3">
    <source>
        <dbReference type="ARBA" id="ARBA00023163"/>
    </source>
</evidence>
<dbReference type="PROSITE" id="PS00356">
    <property type="entry name" value="HTH_LACI_1"/>
    <property type="match status" value="1"/>
</dbReference>
<sequence length="329" mass="36889">MDESRLITIKDVAKDAGVSAQTVSNVINTPQRVRPDTRNRVHHSIQKLGYKPNASARRLRTSRSDTVALGIHPADSPIFDRFLHALTAETDMRDLRILLYKTDTAEDEISHFESLLATSDVDAFILTDVTFDDPRPDWLRQHNQTFSLFGRPWGADINDPTISWVDVDGRDGTRRITQHLILNGYRNIGFVGWRPPSSTGHDRLSGWRDAMMAAKLCSEEQLERLTVFTDDDVASGQQAFQIMSQSNADLDAVVCISDTIAAGVYMETHGDITITGFDDTPISRSLNFSSIRQPLNDIAKAILDSLQQQRTHGEDARMHLLLPPQLVIR</sequence>
<comment type="caution">
    <text evidence="5">The sequence shown here is derived from an EMBL/GenBank/DDBJ whole genome shotgun (WGS) entry which is preliminary data.</text>
</comment>
<reference evidence="5" key="1">
    <citation type="submission" date="2023-10" db="EMBL/GenBank/DDBJ databases">
        <title>Rapid discrimination of Bifidobacterium longum Subspecies based on MALDI-TOF MS and Machine Learning.</title>
        <authorList>
            <person name="Chen J."/>
        </authorList>
    </citation>
    <scope>NUCLEOTIDE SEQUENCE</scope>
    <source>
        <strain evidence="5">YGMCC0039</strain>
    </source>
</reference>
<dbReference type="GO" id="GO:0003700">
    <property type="term" value="F:DNA-binding transcription factor activity"/>
    <property type="evidence" value="ECO:0007669"/>
    <property type="project" value="TreeGrafter"/>
</dbReference>
<dbReference type="InterPro" id="IPR000843">
    <property type="entry name" value="HTH_LacI"/>
</dbReference>
<dbReference type="SUPFAM" id="SSF53822">
    <property type="entry name" value="Periplasmic binding protein-like I"/>
    <property type="match status" value="1"/>
</dbReference>
<keyword evidence="3" id="KW-0804">Transcription</keyword>
<gene>
    <name evidence="5" type="ORF">RS890_02485</name>
</gene>
<dbReference type="Gene3D" id="3.40.50.2300">
    <property type="match status" value="2"/>
</dbReference>
<dbReference type="InterPro" id="IPR001761">
    <property type="entry name" value="Peripla_BP/Lac1_sug-bd_dom"/>
</dbReference>
<evidence type="ECO:0000256" key="2">
    <source>
        <dbReference type="ARBA" id="ARBA00023125"/>
    </source>
</evidence>
<evidence type="ECO:0000256" key="1">
    <source>
        <dbReference type="ARBA" id="ARBA00023015"/>
    </source>
</evidence>
<evidence type="ECO:0000313" key="6">
    <source>
        <dbReference type="Proteomes" id="UP001277803"/>
    </source>
</evidence>
<dbReference type="InterPro" id="IPR028082">
    <property type="entry name" value="Peripla_BP_I"/>
</dbReference>
<dbReference type="RefSeq" id="WP_115770275.1">
    <property type="nucleotide sequence ID" value="NZ_CACRSV010000014.1"/>
</dbReference>
<evidence type="ECO:0000259" key="4">
    <source>
        <dbReference type="PROSITE" id="PS50932"/>
    </source>
</evidence>
<dbReference type="Gene3D" id="1.10.260.40">
    <property type="entry name" value="lambda repressor-like DNA-binding domains"/>
    <property type="match status" value="1"/>
</dbReference>
<dbReference type="PANTHER" id="PTHR30146">
    <property type="entry name" value="LACI-RELATED TRANSCRIPTIONAL REPRESSOR"/>
    <property type="match status" value="1"/>
</dbReference>
<dbReference type="Pfam" id="PF00532">
    <property type="entry name" value="Peripla_BP_1"/>
    <property type="match status" value="1"/>
</dbReference>
<organism evidence="5 6">
    <name type="scientific">Bifidobacterium longum</name>
    <dbReference type="NCBI Taxonomy" id="216816"/>
    <lineage>
        <taxon>Bacteria</taxon>
        <taxon>Bacillati</taxon>
        <taxon>Actinomycetota</taxon>
        <taxon>Actinomycetes</taxon>
        <taxon>Bifidobacteriales</taxon>
        <taxon>Bifidobacteriaceae</taxon>
        <taxon>Bifidobacterium</taxon>
    </lineage>
</organism>
<evidence type="ECO:0000313" key="5">
    <source>
        <dbReference type="EMBL" id="MDW3125994.1"/>
    </source>
</evidence>
<name>A0AB35SAP1_BIFLN</name>
<accession>A0AB35SAP1</accession>
<dbReference type="PROSITE" id="PS50932">
    <property type="entry name" value="HTH_LACI_2"/>
    <property type="match status" value="1"/>
</dbReference>
<dbReference type="Proteomes" id="UP001277803">
    <property type="component" value="Unassembled WGS sequence"/>
</dbReference>
<dbReference type="AlphaFoldDB" id="A0AB35SAP1"/>
<keyword evidence="1" id="KW-0805">Transcription regulation</keyword>
<dbReference type="Pfam" id="PF00356">
    <property type="entry name" value="LacI"/>
    <property type="match status" value="1"/>
</dbReference>
<dbReference type="PRINTS" id="PR00036">
    <property type="entry name" value="HTHLACI"/>
</dbReference>
<dbReference type="SUPFAM" id="SSF47413">
    <property type="entry name" value="lambda repressor-like DNA-binding domains"/>
    <property type="match status" value="1"/>
</dbReference>
<protein>
    <submittedName>
        <fullName evidence="5">LacI family DNA-binding transcriptional regulator</fullName>
    </submittedName>
</protein>
<feature type="domain" description="HTH lacI-type" evidence="4">
    <location>
        <begin position="7"/>
        <end position="61"/>
    </location>
</feature>
<proteinExistence type="predicted"/>
<dbReference type="PANTHER" id="PTHR30146:SF109">
    <property type="entry name" value="HTH-TYPE TRANSCRIPTIONAL REGULATOR GALS"/>
    <property type="match status" value="1"/>
</dbReference>
<dbReference type="SMART" id="SM00354">
    <property type="entry name" value="HTH_LACI"/>
    <property type="match status" value="1"/>
</dbReference>
<dbReference type="EMBL" id="JAWLRA010000003">
    <property type="protein sequence ID" value="MDW3125994.1"/>
    <property type="molecule type" value="Genomic_DNA"/>
</dbReference>
<dbReference type="CDD" id="cd01392">
    <property type="entry name" value="HTH_LacI"/>
    <property type="match status" value="1"/>
</dbReference>
<dbReference type="GO" id="GO:0000976">
    <property type="term" value="F:transcription cis-regulatory region binding"/>
    <property type="evidence" value="ECO:0007669"/>
    <property type="project" value="TreeGrafter"/>
</dbReference>
<keyword evidence="2 5" id="KW-0238">DNA-binding</keyword>
<dbReference type="InterPro" id="IPR010982">
    <property type="entry name" value="Lambda_DNA-bd_dom_sf"/>
</dbReference>